<organism evidence="7 8">
    <name type="scientific">Hondaea fermentalgiana</name>
    <dbReference type="NCBI Taxonomy" id="2315210"/>
    <lineage>
        <taxon>Eukaryota</taxon>
        <taxon>Sar</taxon>
        <taxon>Stramenopiles</taxon>
        <taxon>Bigyra</taxon>
        <taxon>Labyrinthulomycetes</taxon>
        <taxon>Thraustochytrida</taxon>
        <taxon>Thraustochytriidae</taxon>
        <taxon>Hondaea</taxon>
    </lineage>
</organism>
<dbReference type="InterPro" id="IPR000768">
    <property type="entry name" value="ART"/>
</dbReference>
<keyword evidence="3 6" id="KW-0808">Transferase</keyword>
<keyword evidence="6" id="KW-0520">NAD</keyword>
<keyword evidence="6" id="KW-0521">NADP</keyword>
<dbReference type="EMBL" id="BEYU01000084">
    <property type="protein sequence ID" value="GBG30847.1"/>
    <property type="molecule type" value="Genomic_DNA"/>
</dbReference>
<sequence length="616" mass="68532">MGLFGRRETTKERSEARKSLSLQPLFQRLKVGRAEARAKTEAYLEMSKDENYKAARALHERAIEGGAFILAQRPMADFYKGLSGFIGQPKSLIAEAMEKEHCDSADSHIEFETNHSGIITTSEIEWRFVVDPHNGLETLGLDAWPAEDGRSQVKGREPLPLSAFESKVEEINAQLAELAVPGLTTDELIACRLYTGPMGLKYNKMLRGYTTPQQPWRMEFVNEFCKDNRYPTTIHVLHSAVCKLGKLCPVEVVYNGLSGGMLPESYWVKQPGSLAVGGVEDTFSSGTTDYEVALQYARQSKEVIPGPNGRDAKDGGHCGVLLEITMPPVDRGADLTWLSHLAMKEMESRFSAANSYFVTGNPLDAVLGLSHFLKVDEATLHDGQREGIAAMEREVQEYGNAELEECLNYVLYEPVSEKEFPNGIRDKGRTETCLDDFVNNDIAKHSNLEKAHVVALRLYTTAAFKYINMPLRDQEDKEPHPLPVTVALITEAIKRLRAEYDSSEGTETVLWRGVKNTRIASEFVDQKMGGTELGLMSTSTDLRVAASYSSSSRGLLLKIKLNNLMQFGASVRWLSAFPSENEVLYPPLTYLQPTGGVDSVKVDNIQLTIIEVQPYV</sequence>
<dbReference type="GO" id="GO:0106274">
    <property type="term" value="F:NAD+-protein-arginine ADP-ribosyltransferase activity"/>
    <property type="evidence" value="ECO:0007669"/>
    <property type="project" value="UniProtKB-EC"/>
</dbReference>
<evidence type="ECO:0000256" key="2">
    <source>
        <dbReference type="ARBA" id="ARBA00022676"/>
    </source>
</evidence>
<name>A0A2R5GIX5_9STRA</name>
<keyword evidence="8" id="KW-1185">Reference proteome</keyword>
<evidence type="ECO:0000256" key="1">
    <source>
        <dbReference type="ARBA" id="ARBA00009558"/>
    </source>
</evidence>
<accession>A0A2R5GIX5</accession>
<dbReference type="GO" id="GO:0016779">
    <property type="term" value="F:nucleotidyltransferase activity"/>
    <property type="evidence" value="ECO:0007669"/>
    <property type="project" value="UniProtKB-KW"/>
</dbReference>
<dbReference type="AlphaFoldDB" id="A0A2R5GIX5"/>
<dbReference type="EC" id="2.4.2.31" evidence="6"/>
<reference evidence="7 8" key="1">
    <citation type="submission" date="2017-12" db="EMBL/GenBank/DDBJ databases">
        <title>Sequencing, de novo assembly and annotation of complete genome of a new Thraustochytrid species, strain FCC1311.</title>
        <authorList>
            <person name="Sedici K."/>
            <person name="Godart F."/>
            <person name="Aiese Cigliano R."/>
            <person name="Sanseverino W."/>
            <person name="Barakat M."/>
            <person name="Ortet P."/>
            <person name="Marechal E."/>
            <person name="Cagnac O."/>
            <person name="Amato A."/>
        </authorList>
    </citation>
    <scope>NUCLEOTIDE SEQUENCE [LARGE SCALE GENOMIC DNA]</scope>
</reference>
<evidence type="ECO:0000256" key="6">
    <source>
        <dbReference type="RuleBase" id="RU361228"/>
    </source>
</evidence>
<dbReference type="SUPFAM" id="SSF56399">
    <property type="entry name" value="ADP-ribosylation"/>
    <property type="match status" value="2"/>
</dbReference>
<comment type="catalytic activity">
    <reaction evidence="5 6">
        <text>L-arginyl-[protein] + NAD(+) = N(omega)-(ADP-D-ribosyl)-L-arginyl-[protein] + nicotinamide + H(+)</text>
        <dbReference type="Rhea" id="RHEA:19149"/>
        <dbReference type="Rhea" id="RHEA-COMP:10532"/>
        <dbReference type="Rhea" id="RHEA-COMP:15087"/>
        <dbReference type="ChEBI" id="CHEBI:15378"/>
        <dbReference type="ChEBI" id="CHEBI:17154"/>
        <dbReference type="ChEBI" id="CHEBI:29965"/>
        <dbReference type="ChEBI" id="CHEBI:57540"/>
        <dbReference type="ChEBI" id="CHEBI:142554"/>
        <dbReference type="EC" id="2.4.2.31"/>
    </reaction>
</comment>
<proteinExistence type="inferred from homology"/>
<comment type="similarity">
    <text evidence="1 6">Belongs to the Arg-specific ADP-ribosyltransferase family.</text>
</comment>
<evidence type="ECO:0000313" key="7">
    <source>
        <dbReference type="EMBL" id="GBG30847.1"/>
    </source>
</evidence>
<dbReference type="Proteomes" id="UP000241890">
    <property type="component" value="Unassembled WGS sequence"/>
</dbReference>
<evidence type="ECO:0000313" key="8">
    <source>
        <dbReference type="Proteomes" id="UP000241890"/>
    </source>
</evidence>
<keyword evidence="2 6" id="KW-0328">Glycosyltransferase</keyword>
<evidence type="ECO:0000256" key="4">
    <source>
        <dbReference type="ARBA" id="ARBA00022695"/>
    </source>
</evidence>
<dbReference type="OrthoDB" id="423533at2759"/>
<dbReference type="Pfam" id="PF01129">
    <property type="entry name" value="ART"/>
    <property type="match status" value="1"/>
</dbReference>
<evidence type="ECO:0000256" key="5">
    <source>
        <dbReference type="ARBA" id="ARBA00047597"/>
    </source>
</evidence>
<gene>
    <name evidence="7" type="ORF">FCC1311_070672</name>
</gene>
<comment type="caution">
    <text evidence="7">The sequence shown here is derived from an EMBL/GenBank/DDBJ whole genome shotgun (WGS) entry which is preliminary data.</text>
</comment>
<protein>
    <recommendedName>
        <fullName evidence="6">NAD(P)(+)--arginine ADP-ribosyltransferase</fullName>
        <ecNumber evidence="6">2.4.2.31</ecNumber>
    </recommendedName>
    <alternativeName>
        <fullName evidence="6">Mono(ADP-ribosyl)transferase</fullName>
    </alternativeName>
</protein>
<keyword evidence="4" id="KW-0548">Nucleotidyltransferase</keyword>
<dbReference type="PROSITE" id="PS51996">
    <property type="entry name" value="TR_MART"/>
    <property type="match status" value="1"/>
</dbReference>
<dbReference type="InParanoid" id="A0A2R5GIX5"/>
<dbReference type="Gene3D" id="3.90.176.10">
    <property type="entry name" value="Toxin ADP-ribosyltransferase, Chain A, domain 1"/>
    <property type="match status" value="2"/>
</dbReference>
<evidence type="ECO:0000256" key="3">
    <source>
        <dbReference type="ARBA" id="ARBA00022679"/>
    </source>
</evidence>